<evidence type="ECO:0000313" key="3">
    <source>
        <dbReference type="Proteomes" id="UP000054270"/>
    </source>
</evidence>
<organism evidence="2 3">
    <name type="scientific">Hypholoma sublateritium (strain FD-334 SS-4)</name>
    <dbReference type="NCBI Taxonomy" id="945553"/>
    <lineage>
        <taxon>Eukaryota</taxon>
        <taxon>Fungi</taxon>
        <taxon>Dikarya</taxon>
        <taxon>Basidiomycota</taxon>
        <taxon>Agaricomycotina</taxon>
        <taxon>Agaricomycetes</taxon>
        <taxon>Agaricomycetidae</taxon>
        <taxon>Agaricales</taxon>
        <taxon>Agaricineae</taxon>
        <taxon>Strophariaceae</taxon>
        <taxon>Hypholoma</taxon>
    </lineage>
</organism>
<evidence type="ECO:0000313" key="2">
    <source>
        <dbReference type="EMBL" id="KJA23420.1"/>
    </source>
</evidence>
<feature type="compositionally biased region" description="Acidic residues" evidence="1">
    <location>
        <begin position="1183"/>
        <end position="1193"/>
    </location>
</feature>
<name>A0A0D2PV15_HYPSF</name>
<dbReference type="STRING" id="945553.A0A0D2PV15"/>
<dbReference type="Pfam" id="PF18759">
    <property type="entry name" value="Plavaka"/>
    <property type="match status" value="1"/>
</dbReference>
<reference evidence="3" key="1">
    <citation type="submission" date="2014-04" db="EMBL/GenBank/DDBJ databases">
        <title>Evolutionary Origins and Diversification of the Mycorrhizal Mutualists.</title>
        <authorList>
            <consortium name="DOE Joint Genome Institute"/>
            <consortium name="Mycorrhizal Genomics Consortium"/>
            <person name="Kohler A."/>
            <person name="Kuo A."/>
            <person name="Nagy L.G."/>
            <person name="Floudas D."/>
            <person name="Copeland A."/>
            <person name="Barry K.W."/>
            <person name="Cichocki N."/>
            <person name="Veneault-Fourrey C."/>
            <person name="LaButti K."/>
            <person name="Lindquist E.A."/>
            <person name="Lipzen A."/>
            <person name="Lundell T."/>
            <person name="Morin E."/>
            <person name="Murat C."/>
            <person name="Riley R."/>
            <person name="Ohm R."/>
            <person name="Sun H."/>
            <person name="Tunlid A."/>
            <person name="Henrissat B."/>
            <person name="Grigoriev I.V."/>
            <person name="Hibbett D.S."/>
            <person name="Martin F."/>
        </authorList>
    </citation>
    <scope>NUCLEOTIDE SEQUENCE [LARGE SCALE GENOMIC DNA]</scope>
    <source>
        <strain evidence="3">FD-334 SS-4</strain>
    </source>
</reference>
<feature type="region of interest" description="Disordered" evidence="1">
    <location>
        <begin position="99"/>
        <end position="147"/>
    </location>
</feature>
<feature type="compositionally biased region" description="Polar residues" evidence="1">
    <location>
        <begin position="1169"/>
        <end position="1178"/>
    </location>
</feature>
<feature type="compositionally biased region" description="Low complexity" evidence="1">
    <location>
        <begin position="126"/>
        <end position="139"/>
    </location>
</feature>
<feature type="compositionally biased region" description="Basic residues" evidence="1">
    <location>
        <begin position="111"/>
        <end position="121"/>
    </location>
</feature>
<evidence type="ECO:0000256" key="1">
    <source>
        <dbReference type="SAM" id="MobiDB-lite"/>
    </source>
</evidence>
<dbReference type="InterPro" id="IPR041078">
    <property type="entry name" value="Plavaka"/>
</dbReference>
<proteinExistence type="predicted"/>
<feature type="region of interest" description="Disordered" evidence="1">
    <location>
        <begin position="1164"/>
        <end position="1290"/>
    </location>
</feature>
<sequence length="1290" mass="146757">MSDELGIGFAPEAFQNLICAACGRSFDRQNAYSNHIGSCRLQKKRTASALGAAKEKYRSKKARLDMIPAQLFLAEPSQSTNTIAGTAAQEIVHAVDVDSRDEDSLSLAERRPRRENRRPPKRYQNEPPAALASLPPAESFHLPNAPSHTPIADDQLRILNSPINAFGLFRKYLSTAFPAHDPDAEVQIMELSKEESNPSKSESDAISTSLFTPYPNQNAFLLGEWYWNNGVQKTQEGFLKLINIVSADSFNPADLQNIPWGSLNKRLGETIESEEKWFDEPDAGWTETAITLPIPFHRNTSNPGLRQYTFPPFCHRSIVSVLREKMRNQHDFRHFHLEPYQLRWRRRDMPKKKTTRVHGELYTSPAFLEAHEELQRAPGEPGCSLPRVLIGLMFGSDSTHLAQFGTAALWPCYMYFGNESKYRRCRPTCNLCNHIAYFRKIPPEFKDFVATHSGGKGPSEAFMTHCHREFLHAQWKELLGDDFLEAYEHGVVIECCDGIKRRFYLRIFSYSADYPEKVLLSTIRNMGDCPCPRCLIPKKHTHRLGTKRDKRQRISLARVDSLRHRASVSSARKIIYQNNRTVDSIFVQCILQPKSLVPTENAFSQRLSRLGFNFFSIFLVDFMHEFELGVWKKVFIHLLRILECIPGAIDELNRRYRKVPTFGRDSIRRFSNNVSELKKLGARDYENLLQCSIPVFDGLLPTESDNCKLMDVLFALANWHALAKLRQHTDLSLDVLESATDCLGEVLRDFQKNTCAAYDTRELKREMSARIRKTANKISTNKSGSKPEAAVPMSAASAATGRLRKTLNLNTYKDHSLGDYVESIRRNGTVDSYSTESIELEHRSPKSRYLRTNRKDFEKQMGNIERRQARIRKIRQKLNNSNGIREALIHEKGPESWASEYHIGKTQNHPLNLRVLAEERRHDPAAKDFMQDLKEHLLPRIHARIQVDAKTLDAGGTGISSTTVIVKDNRVYQHKLARFYHTIYDVRRSEDIINPRTSHCDIMLLSNPASKEENCINTATTHPFLYGRVIRIYHVNVVYTGPGMKGYEAMRFDFLHVRWLQLIVAPAGGSRRRRHGLSSLRIDRLSFPPMANGGSFSFVDPALVLRSCHLIPMFSLGKSHSDGVGLSKMSRDEDDWSGYYVNRFADRDMVMRYHWGLGIGHTYSHGPRNPSQQENSTHSQSVEDSEAEEEERPESDHSTTAGAEADEEEPPESDHSKSAQAAADVYHMDDEHDGPGASQPHGLDPEDEDAAYNSEAGEESGSASGDCSDECRFDSNEEESDELYDTYYSD</sequence>
<gene>
    <name evidence="2" type="ORF">HYPSUDRAFT_137758</name>
</gene>
<dbReference type="Proteomes" id="UP000054270">
    <property type="component" value="Unassembled WGS sequence"/>
</dbReference>
<feature type="region of interest" description="Disordered" evidence="1">
    <location>
        <begin position="778"/>
        <end position="797"/>
    </location>
</feature>
<dbReference type="EMBL" id="KN817543">
    <property type="protein sequence ID" value="KJA23420.1"/>
    <property type="molecule type" value="Genomic_DNA"/>
</dbReference>
<accession>A0A0D2PV15</accession>
<protein>
    <submittedName>
        <fullName evidence="2">Uncharacterized protein</fullName>
    </submittedName>
</protein>
<dbReference type="OrthoDB" id="2687259at2759"/>
<keyword evidence="3" id="KW-1185">Reference proteome</keyword>